<organism evidence="3 4">
    <name type="scientific">Symbiodinium natans</name>
    <dbReference type="NCBI Taxonomy" id="878477"/>
    <lineage>
        <taxon>Eukaryota</taxon>
        <taxon>Sar</taxon>
        <taxon>Alveolata</taxon>
        <taxon>Dinophyceae</taxon>
        <taxon>Suessiales</taxon>
        <taxon>Symbiodiniaceae</taxon>
        <taxon>Symbiodinium</taxon>
    </lineage>
</organism>
<evidence type="ECO:0000256" key="1">
    <source>
        <dbReference type="SAM" id="MobiDB-lite"/>
    </source>
</evidence>
<evidence type="ECO:0000313" key="4">
    <source>
        <dbReference type="Proteomes" id="UP000604046"/>
    </source>
</evidence>
<sequence>MYWMALSSQPRLHSNIRFNPGVAGPYPQQGSDSQMRNLGRDDRIARHGTETAQYAFGHLDGAASVGLNAGGRLCCMCCESLGKLSCKNWCFLILGVMIFLMSFSVHQQASTFVFVLWLLFLVGCGGAVFFACKKCKATGNGPGQEPGPAAQVPGAVDATEAEPAPHEPDDVEVKRSLSGDLSSAGQAACPAEQVPGARAFASPELQRAPHQCDDAEVQGSSSGDVPVAQLVEL</sequence>
<evidence type="ECO:0000256" key="2">
    <source>
        <dbReference type="SAM" id="Phobius"/>
    </source>
</evidence>
<comment type="caution">
    <text evidence="3">The sequence shown here is derived from an EMBL/GenBank/DDBJ whole genome shotgun (WGS) entry which is preliminary data.</text>
</comment>
<dbReference type="Proteomes" id="UP000604046">
    <property type="component" value="Unassembled WGS sequence"/>
</dbReference>
<feature type="transmembrane region" description="Helical" evidence="2">
    <location>
        <begin position="89"/>
        <end position="106"/>
    </location>
</feature>
<feature type="transmembrane region" description="Helical" evidence="2">
    <location>
        <begin position="112"/>
        <end position="132"/>
    </location>
</feature>
<proteinExistence type="predicted"/>
<keyword evidence="4" id="KW-1185">Reference proteome</keyword>
<feature type="compositionally biased region" description="Basic and acidic residues" evidence="1">
    <location>
        <begin position="163"/>
        <end position="177"/>
    </location>
</feature>
<keyword evidence="2" id="KW-1133">Transmembrane helix</keyword>
<reference evidence="3" key="1">
    <citation type="submission" date="2021-02" db="EMBL/GenBank/DDBJ databases">
        <authorList>
            <person name="Dougan E. K."/>
            <person name="Rhodes N."/>
            <person name="Thang M."/>
            <person name="Chan C."/>
        </authorList>
    </citation>
    <scope>NUCLEOTIDE SEQUENCE</scope>
</reference>
<accession>A0A812LJU4</accession>
<keyword evidence="2" id="KW-0472">Membrane</keyword>
<dbReference type="EMBL" id="CAJNDS010001026">
    <property type="protein sequence ID" value="CAE7244651.1"/>
    <property type="molecule type" value="Genomic_DNA"/>
</dbReference>
<gene>
    <name evidence="3" type="ORF">SNAT2548_LOCUS11467</name>
</gene>
<name>A0A812LJU4_9DINO</name>
<dbReference type="AlphaFoldDB" id="A0A812LJU4"/>
<keyword evidence="2" id="KW-0812">Transmembrane</keyword>
<protein>
    <submittedName>
        <fullName evidence="3">Uncharacterized protein</fullName>
    </submittedName>
</protein>
<feature type="region of interest" description="Disordered" evidence="1">
    <location>
        <begin position="204"/>
        <end position="227"/>
    </location>
</feature>
<feature type="region of interest" description="Disordered" evidence="1">
    <location>
        <begin position="139"/>
        <end position="177"/>
    </location>
</feature>
<evidence type="ECO:0000313" key="3">
    <source>
        <dbReference type="EMBL" id="CAE7244651.1"/>
    </source>
</evidence>